<proteinExistence type="predicted"/>
<name>J0D2F2_AURST</name>
<sequence length="123" mass="12773">MVDAFDVAPLQETSDILAGIFNTMDPFASMCRIVDNASVGPGPALVPIAVGKEMQSPASPHSNQSLLWSPHALRTASSASSVLCEQLDESAVETKHSIAQGDECGAMKASQTVSGEWPADDGS</sequence>
<dbReference type="KEGG" id="adl:AURDEDRAFT_178100"/>
<reference evidence="3" key="1">
    <citation type="journal article" date="2012" name="Science">
        <title>The Paleozoic origin of enzymatic lignin decomposition reconstructed from 31 fungal genomes.</title>
        <authorList>
            <person name="Floudas D."/>
            <person name="Binder M."/>
            <person name="Riley R."/>
            <person name="Barry K."/>
            <person name="Blanchette R.A."/>
            <person name="Henrissat B."/>
            <person name="Martinez A.T."/>
            <person name="Otillar R."/>
            <person name="Spatafora J.W."/>
            <person name="Yadav J.S."/>
            <person name="Aerts A."/>
            <person name="Benoit I."/>
            <person name="Boyd A."/>
            <person name="Carlson A."/>
            <person name="Copeland A."/>
            <person name="Coutinho P.M."/>
            <person name="de Vries R.P."/>
            <person name="Ferreira P."/>
            <person name="Findley K."/>
            <person name="Foster B."/>
            <person name="Gaskell J."/>
            <person name="Glotzer D."/>
            <person name="Gorecki P."/>
            <person name="Heitman J."/>
            <person name="Hesse C."/>
            <person name="Hori C."/>
            <person name="Igarashi K."/>
            <person name="Jurgens J.A."/>
            <person name="Kallen N."/>
            <person name="Kersten P."/>
            <person name="Kohler A."/>
            <person name="Kuees U."/>
            <person name="Kumar T.K.A."/>
            <person name="Kuo A."/>
            <person name="LaButti K."/>
            <person name="Larrondo L.F."/>
            <person name="Lindquist E."/>
            <person name="Ling A."/>
            <person name="Lombard V."/>
            <person name="Lucas S."/>
            <person name="Lundell T."/>
            <person name="Martin R."/>
            <person name="McLaughlin D.J."/>
            <person name="Morgenstern I."/>
            <person name="Morin E."/>
            <person name="Murat C."/>
            <person name="Nagy L.G."/>
            <person name="Nolan M."/>
            <person name="Ohm R.A."/>
            <person name="Patyshakuliyeva A."/>
            <person name="Rokas A."/>
            <person name="Ruiz-Duenas F.J."/>
            <person name="Sabat G."/>
            <person name="Salamov A."/>
            <person name="Samejima M."/>
            <person name="Schmutz J."/>
            <person name="Slot J.C."/>
            <person name="St John F."/>
            <person name="Stenlid J."/>
            <person name="Sun H."/>
            <person name="Sun S."/>
            <person name="Syed K."/>
            <person name="Tsang A."/>
            <person name="Wiebenga A."/>
            <person name="Young D."/>
            <person name="Pisabarro A."/>
            <person name="Eastwood D.C."/>
            <person name="Martin F."/>
            <person name="Cullen D."/>
            <person name="Grigoriev I.V."/>
            <person name="Hibbett D.S."/>
        </authorList>
    </citation>
    <scope>NUCLEOTIDE SEQUENCE [LARGE SCALE GENOMIC DNA]</scope>
    <source>
        <strain evidence="3">TFB10046</strain>
    </source>
</reference>
<dbReference type="InParanoid" id="J0D2F2"/>
<keyword evidence="3" id="KW-1185">Reference proteome</keyword>
<organism evidence="2 3">
    <name type="scientific">Auricularia subglabra (strain TFB-10046 / SS5)</name>
    <name type="common">White-rot fungus</name>
    <name type="synonym">Auricularia delicata (strain TFB10046)</name>
    <dbReference type="NCBI Taxonomy" id="717982"/>
    <lineage>
        <taxon>Eukaryota</taxon>
        <taxon>Fungi</taxon>
        <taxon>Dikarya</taxon>
        <taxon>Basidiomycota</taxon>
        <taxon>Agaricomycotina</taxon>
        <taxon>Agaricomycetes</taxon>
        <taxon>Auriculariales</taxon>
        <taxon>Auriculariaceae</taxon>
        <taxon>Auricularia</taxon>
    </lineage>
</organism>
<accession>J0D2F2</accession>
<evidence type="ECO:0000313" key="2">
    <source>
        <dbReference type="EMBL" id="EJD32802.1"/>
    </source>
</evidence>
<protein>
    <submittedName>
        <fullName evidence="2">Uncharacterized protein</fullName>
    </submittedName>
</protein>
<evidence type="ECO:0000256" key="1">
    <source>
        <dbReference type="SAM" id="MobiDB-lite"/>
    </source>
</evidence>
<dbReference type="EMBL" id="JH688640">
    <property type="protein sequence ID" value="EJD32802.1"/>
    <property type="molecule type" value="Genomic_DNA"/>
</dbReference>
<gene>
    <name evidence="2" type="ORF">AURDEDRAFT_178100</name>
</gene>
<evidence type="ECO:0000313" key="3">
    <source>
        <dbReference type="Proteomes" id="UP000006514"/>
    </source>
</evidence>
<dbReference type="Proteomes" id="UP000006514">
    <property type="component" value="Unassembled WGS sequence"/>
</dbReference>
<dbReference type="AlphaFoldDB" id="J0D2F2"/>
<feature type="region of interest" description="Disordered" evidence="1">
    <location>
        <begin position="103"/>
        <end position="123"/>
    </location>
</feature>